<reference evidence="1 2" key="1">
    <citation type="submission" date="2016-08" db="EMBL/GenBank/DDBJ databases">
        <authorList>
            <person name="Seilhamer J.J."/>
        </authorList>
    </citation>
    <scope>NUCLEOTIDE SEQUENCE [LARGE SCALE GENOMIC DNA]</scope>
    <source>
        <strain evidence="1 2">KT-27</strain>
    </source>
</reference>
<name>A0A2S3WC83_PSEPU</name>
<sequence length="99" mass="11135">MPAFGLLRSLVDQEHASLRWRRADGCGCMIFVWIEIAGAAAQPFRDTRPLLQLTELRPKCWTPVHFWGFYEQVFKAVQAVGYPLKGLSPVAYRAQAGIG</sequence>
<proteinExistence type="predicted"/>
<dbReference type="AlphaFoldDB" id="A0A2S3WC83"/>
<evidence type="ECO:0000313" key="2">
    <source>
        <dbReference type="Proteomes" id="UP000237194"/>
    </source>
</evidence>
<dbReference type="EMBL" id="MIND01000018">
    <property type="protein sequence ID" value="POF88557.1"/>
    <property type="molecule type" value="Genomic_DNA"/>
</dbReference>
<accession>A0A2S3WC83</accession>
<gene>
    <name evidence="1" type="ORF">BGP80_11500</name>
</gene>
<reference evidence="1 2" key="2">
    <citation type="submission" date="2018-03" db="EMBL/GenBank/DDBJ databases">
        <title>Draft genome of Pseudomonas putida strain KT-27.</title>
        <authorList>
            <person name="Yoshizawa S."/>
            <person name="Khan N.H."/>
            <person name="Nishimura M."/>
            <person name="Chiura H.X."/>
            <person name="Ogura Y."/>
            <person name="Hayashi T."/>
            <person name="Kogure K."/>
        </authorList>
    </citation>
    <scope>NUCLEOTIDE SEQUENCE [LARGE SCALE GENOMIC DNA]</scope>
    <source>
        <strain evidence="1 2">KT-27</strain>
    </source>
</reference>
<comment type="caution">
    <text evidence="1">The sequence shown here is derived from an EMBL/GenBank/DDBJ whole genome shotgun (WGS) entry which is preliminary data.</text>
</comment>
<protein>
    <submittedName>
        <fullName evidence="1">Uncharacterized protein</fullName>
    </submittedName>
</protein>
<organism evidence="1 2">
    <name type="scientific">Pseudomonas putida</name>
    <name type="common">Arthrobacter siderocapsulatus</name>
    <dbReference type="NCBI Taxonomy" id="303"/>
    <lineage>
        <taxon>Bacteria</taxon>
        <taxon>Pseudomonadati</taxon>
        <taxon>Pseudomonadota</taxon>
        <taxon>Gammaproteobacteria</taxon>
        <taxon>Pseudomonadales</taxon>
        <taxon>Pseudomonadaceae</taxon>
        <taxon>Pseudomonas</taxon>
    </lineage>
</organism>
<dbReference type="Proteomes" id="UP000237194">
    <property type="component" value="Unassembled WGS sequence"/>
</dbReference>
<evidence type="ECO:0000313" key="1">
    <source>
        <dbReference type="EMBL" id="POF88557.1"/>
    </source>
</evidence>